<dbReference type="RefSeq" id="XP_002901328.1">
    <property type="nucleotide sequence ID" value="XM_002901282.1"/>
</dbReference>
<dbReference type="GeneID" id="9470850"/>
<protein>
    <submittedName>
        <fullName evidence="1">Uncharacterized protein</fullName>
    </submittedName>
</protein>
<proteinExistence type="predicted"/>
<dbReference type="AlphaFoldDB" id="D0NHY0"/>
<dbReference type="InParanoid" id="D0NHY0"/>
<sequence length="136" mass="15513">MVYRSSDVAQKYFQNYFHFARVYAIPAALHLARIRWYFDPPMKVNPIVFLADAIYSTLHMLFRQPFSNQVIIQMWGGRGEDKAINGCVIHRFKAKHGNLANIVGSLSVNGRPALERARFVRESNLNATAGVHRHVG</sequence>
<keyword evidence="2" id="KW-1185">Reference proteome</keyword>
<organism evidence="1 2">
    <name type="scientific">Phytophthora infestans (strain T30-4)</name>
    <name type="common">Potato late blight agent</name>
    <dbReference type="NCBI Taxonomy" id="403677"/>
    <lineage>
        <taxon>Eukaryota</taxon>
        <taxon>Sar</taxon>
        <taxon>Stramenopiles</taxon>
        <taxon>Oomycota</taxon>
        <taxon>Peronosporomycetes</taxon>
        <taxon>Peronosporales</taxon>
        <taxon>Peronosporaceae</taxon>
        <taxon>Phytophthora</taxon>
    </lineage>
</organism>
<reference evidence="2" key="1">
    <citation type="journal article" date="2009" name="Nature">
        <title>Genome sequence and analysis of the Irish potato famine pathogen Phytophthora infestans.</title>
        <authorList>
            <consortium name="The Broad Institute Genome Sequencing Platform"/>
            <person name="Haas B.J."/>
            <person name="Kamoun S."/>
            <person name="Zody M.C."/>
            <person name="Jiang R.H."/>
            <person name="Handsaker R.E."/>
            <person name="Cano L.M."/>
            <person name="Grabherr M."/>
            <person name="Kodira C.D."/>
            <person name="Raffaele S."/>
            <person name="Torto-Alalibo T."/>
            <person name="Bozkurt T.O."/>
            <person name="Ah-Fong A.M."/>
            <person name="Alvarado L."/>
            <person name="Anderson V.L."/>
            <person name="Armstrong M.R."/>
            <person name="Avrova A."/>
            <person name="Baxter L."/>
            <person name="Beynon J."/>
            <person name="Boevink P.C."/>
            <person name="Bollmann S.R."/>
            <person name="Bos J.I."/>
            <person name="Bulone V."/>
            <person name="Cai G."/>
            <person name="Cakir C."/>
            <person name="Carrington J.C."/>
            <person name="Chawner M."/>
            <person name="Conti L."/>
            <person name="Costanzo S."/>
            <person name="Ewan R."/>
            <person name="Fahlgren N."/>
            <person name="Fischbach M.A."/>
            <person name="Fugelstad J."/>
            <person name="Gilroy E.M."/>
            <person name="Gnerre S."/>
            <person name="Green P.J."/>
            <person name="Grenville-Briggs L.J."/>
            <person name="Griffith J."/>
            <person name="Grunwald N.J."/>
            <person name="Horn K."/>
            <person name="Horner N.R."/>
            <person name="Hu C.H."/>
            <person name="Huitema E."/>
            <person name="Jeong D.H."/>
            <person name="Jones A.M."/>
            <person name="Jones J.D."/>
            <person name="Jones R.W."/>
            <person name="Karlsson E.K."/>
            <person name="Kunjeti S.G."/>
            <person name="Lamour K."/>
            <person name="Liu Z."/>
            <person name="Ma L."/>
            <person name="Maclean D."/>
            <person name="Chibucos M.C."/>
            <person name="McDonald H."/>
            <person name="McWalters J."/>
            <person name="Meijer H.J."/>
            <person name="Morgan W."/>
            <person name="Morris P.F."/>
            <person name="Munro C.A."/>
            <person name="O'Neill K."/>
            <person name="Ospina-Giraldo M."/>
            <person name="Pinzon A."/>
            <person name="Pritchard L."/>
            <person name="Ramsahoye B."/>
            <person name="Ren Q."/>
            <person name="Restrepo S."/>
            <person name="Roy S."/>
            <person name="Sadanandom A."/>
            <person name="Savidor A."/>
            <person name="Schornack S."/>
            <person name="Schwartz D.C."/>
            <person name="Schumann U.D."/>
            <person name="Schwessinger B."/>
            <person name="Seyer L."/>
            <person name="Sharpe T."/>
            <person name="Silvar C."/>
            <person name="Song J."/>
            <person name="Studholme D.J."/>
            <person name="Sykes S."/>
            <person name="Thines M."/>
            <person name="van de Vondervoort P.J."/>
            <person name="Phuntumart V."/>
            <person name="Wawra S."/>
            <person name="Weide R."/>
            <person name="Win J."/>
            <person name="Young C."/>
            <person name="Zhou S."/>
            <person name="Fry W."/>
            <person name="Meyers B.C."/>
            <person name="van West P."/>
            <person name="Ristaino J."/>
            <person name="Govers F."/>
            <person name="Birch P.R."/>
            <person name="Whisson S.C."/>
            <person name="Judelson H.S."/>
            <person name="Nusbaum C."/>
        </authorList>
    </citation>
    <scope>NUCLEOTIDE SEQUENCE [LARGE SCALE GENOMIC DNA]</scope>
    <source>
        <strain evidence="2">T30-4</strain>
    </source>
</reference>
<accession>D0NHY0</accession>
<dbReference type="KEGG" id="pif:PITG_11841"/>
<dbReference type="Proteomes" id="UP000006643">
    <property type="component" value="Unassembled WGS sequence"/>
</dbReference>
<gene>
    <name evidence="1" type="ORF">PITG_11841</name>
</gene>
<evidence type="ECO:0000313" key="2">
    <source>
        <dbReference type="Proteomes" id="UP000006643"/>
    </source>
</evidence>
<dbReference type="VEuPathDB" id="FungiDB:PITG_11841"/>
<dbReference type="EMBL" id="DS028138">
    <property type="protein sequence ID" value="EEY58855.1"/>
    <property type="molecule type" value="Genomic_DNA"/>
</dbReference>
<evidence type="ECO:0000313" key="1">
    <source>
        <dbReference type="EMBL" id="EEY58855.1"/>
    </source>
</evidence>
<dbReference type="HOGENOM" id="CLU_1879479_0_0_1"/>
<name>D0NHY0_PHYIT</name>